<dbReference type="Proteomes" id="UP000095751">
    <property type="component" value="Unassembled WGS sequence"/>
</dbReference>
<feature type="transmembrane region" description="Helical" evidence="2">
    <location>
        <begin position="184"/>
        <end position="205"/>
    </location>
</feature>
<reference evidence="3 4" key="1">
    <citation type="submission" date="2016-09" db="EMBL/GenBank/DDBJ databases">
        <title>Extensive genetic diversity and differential bi-allelic expression allows diatom success in the polar Southern Ocean.</title>
        <authorList>
            <consortium name="DOE Joint Genome Institute"/>
            <person name="Mock T."/>
            <person name="Otillar R.P."/>
            <person name="Strauss J."/>
            <person name="Dupont C."/>
            <person name="Frickenhaus S."/>
            <person name="Maumus F."/>
            <person name="Mcmullan M."/>
            <person name="Sanges R."/>
            <person name="Schmutz J."/>
            <person name="Toseland A."/>
            <person name="Valas R."/>
            <person name="Veluchamy A."/>
            <person name="Ward B.J."/>
            <person name="Allen A."/>
            <person name="Barry K."/>
            <person name="Falciatore A."/>
            <person name="Ferrante M."/>
            <person name="Fortunato A.E."/>
            <person name="Gloeckner G."/>
            <person name="Gruber A."/>
            <person name="Hipkin R."/>
            <person name="Janech M."/>
            <person name="Kroth P."/>
            <person name="Leese F."/>
            <person name="Lindquist E."/>
            <person name="Lyon B.R."/>
            <person name="Martin J."/>
            <person name="Mayer C."/>
            <person name="Parker M."/>
            <person name="Quesneville H."/>
            <person name="Raymond J."/>
            <person name="Uhlig C."/>
            <person name="Valentin K.U."/>
            <person name="Worden A.Z."/>
            <person name="Armbrust E.V."/>
            <person name="Bowler C."/>
            <person name="Green B."/>
            <person name="Moulton V."/>
            <person name="Van Oosterhout C."/>
            <person name="Grigoriev I."/>
        </authorList>
    </citation>
    <scope>NUCLEOTIDE SEQUENCE [LARGE SCALE GENOMIC DNA]</scope>
    <source>
        <strain evidence="3 4">CCMP1102</strain>
    </source>
</reference>
<dbReference type="EMBL" id="KV784356">
    <property type="protein sequence ID" value="OEU18309.1"/>
    <property type="molecule type" value="Genomic_DNA"/>
</dbReference>
<gene>
    <name evidence="3" type="ORF">FRACYDRAFT_260338</name>
</gene>
<feature type="region of interest" description="Disordered" evidence="1">
    <location>
        <begin position="217"/>
        <end position="280"/>
    </location>
</feature>
<feature type="transmembrane region" description="Helical" evidence="2">
    <location>
        <begin position="75"/>
        <end position="93"/>
    </location>
</feature>
<feature type="compositionally biased region" description="Basic and acidic residues" evidence="1">
    <location>
        <begin position="220"/>
        <end position="231"/>
    </location>
</feature>
<evidence type="ECO:0000256" key="2">
    <source>
        <dbReference type="SAM" id="Phobius"/>
    </source>
</evidence>
<keyword evidence="4" id="KW-1185">Reference proteome</keyword>
<feature type="transmembrane region" description="Helical" evidence="2">
    <location>
        <begin position="113"/>
        <end position="137"/>
    </location>
</feature>
<dbReference type="KEGG" id="fcy:FRACYDRAFT_260338"/>
<organism evidence="3 4">
    <name type="scientific">Fragilariopsis cylindrus CCMP1102</name>
    <dbReference type="NCBI Taxonomy" id="635003"/>
    <lineage>
        <taxon>Eukaryota</taxon>
        <taxon>Sar</taxon>
        <taxon>Stramenopiles</taxon>
        <taxon>Ochrophyta</taxon>
        <taxon>Bacillariophyta</taxon>
        <taxon>Bacillariophyceae</taxon>
        <taxon>Bacillariophycidae</taxon>
        <taxon>Bacillariales</taxon>
        <taxon>Bacillariaceae</taxon>
        <taxon>Fragilariopsis</taxon>
    </lineage>
</organism>
<accession>A0A1E7FJF1</accession>
<dbReference type="InParanoid" id="A0A1E7FJF1"/>
<feature type="region of interest" description="Disordered" evidence="1">
    <location>
        <begin position="1"/>
        <end position="56"/>
    </location>
</feature>
<dbReference type="AlphaFoldDB" id="A0A1E7FJF1"/>
<sequence>MTKVVEQIAETAVYDDEYGDEYDVEEGNGRTSTNNNSHTSEEEEEEENASEEEKEQQQLIIEIETKYERYRDDQMNTGIIAALVGGFALTNSWEMNIYENNENENNVVSNIELSSYTLAILAVHGCTCSALVSAFLYRSVQWVERHPILVQLPWYKFLFGTASYIISVILVAWTTLQFNTVSRIITLLGGICGCSIVVYTCYIIITDAACIECEDEDDHHDEGNNEGNERKQQRRRHRAAGGSSSSASLKKKIPSSIKNKNKKKKNGFSSNIQPGVGVRF</sequence>
<feature type="compositionally biased region" description="Low complexity" evidence="1">
    <location>
        <begin position="29"/>
        <end position="38"/>
    </location>
</feature>
<keyword evidence="2" id="KW-1133">Transmembrane helix</keyword>
<evidence type="ECO:0000313" key="3">
    <source>
        <dbReference type="EMBL" id="OEU18309.1"/>
    </source>
</evidence>
<name>A0A1E7FJF1_9STRA</name>
<feature type="compositionally biased region" description="Acidic residues" evidence="1">
    <location>
        <begin position="41"/>
        <end position="54"/>
    </location>
</feature>
<proteinExistence type="predicted"/>
<keyword evidence="2" id="KW-0472">Membrane</keyword>
<evidence type="ECO:0000256" key="1">
    <source>
        <dbReference type="SAM" id="MobiDB-lite"/>
    </source>
</evidence>
<feature type="compositionally biased region" description="Acidic residues" evidence="1">
    <location>
        <begin position="13"/>
        <end position="26"/>
    </location>
</feature>
<feature type="compositionally biased region" description="Basic residues" evidence="1">
    <location>
        <begin position="249"/>
        <end position="266"/>
    </location>
</feature>
<protein>
    <submittedName>
        <fullName evidence="3">Uncharacterized protein</fullName>
    </submittedName>
</protein>
<feature type="transmembrane region" description="Helical" evidence="2">
    <location>
        <begin position="157"/>
        <end position="178"/>
    </location>
</feature>
<dbReference type="OrthoDB" id="10604299at2759"/>
<keyword evidence="2" id="KW-0812">Transmembrane</keyword>
<evidence type="ECO:0000313" key="4">
    <source>
        <dbReference type="Proteomes" id="UP000095751"/>
    </source>
</evidence>